<keyword evidence="5" id="KW-1185">Reference proteome</keyword>
<sequence length="138" mass="14500">MKKLFLATLFSASAFSAFASGIEGKWRTIDDETGKPKAVVTISKSGSSYNGTITGLAQGVNNVCPACSGNRPLVGLTVVTGLKAASETEFKDGKIYDPKSGKTYQSKATLSADGNTLKVRGFIGISALGRTQTWTRVQ</sequence>
<evidence type="ECO:0000313" key="3">
    <source>
        <dbReference type="EMBL" id="SMQ13025.1"/>
    </source>
</evidence>
<accession>A0A238TDM6</accession>
<dbReference type="GeneID" id="83625196"/>
<feature type="domain" description="DUF2147" evidence="2">
    <location>
        <begin position="24"/>
        <end position="136"/>
    </location>
</feature>
<reference evidence="3" key="1">
    <citation type="submission" date="2017-05" db="EMBL/GenBank/DDBJ databases">
        <authorList>
            <person name="Song R."/>
            <person name="Chenine A.L."/>
            <person name="Ruprecht R.M."/>
        </authorList>
    </citation>
    <scope>NUCLEOTIDE SEQUENCE</scope>
    <source>
        <strain evidence="3">Kingella_eburonensis</strain>
    </source>
</reference>
<dbReference type="EMBL" id="FXUV02000030">
    <property type="protein sequence ID" value="SNB72666.1"/>
    <property type="molecule type" value="Genomic_DNA"/>
</dbReference>
<dbReference type="Pfam" id="PF09917">
    <property type="entry name" value="DUF2147"/>
    <property type="match status" value="1"/>
</dbReference>
<dbReference type="PANTHER" id="PTHR36919">
    <property type="entry name" value="BLR1215 PROTEIN"/>
    <property type="match status" value="1"/>
</dbReference>
<dbReference type="PANTHER" id="PTHR36919:SF3">
    <property type="entry name" value="BLL5882 PROTEIN"/>
    <property type="match status" value="1"/>
</dbReference>
<dbReference type="EMBL" id="FXUV01000041">
    <property type="protein sequence ID" value="SMQ13025.1"/>
    <property type="molecule type" value="Genomic_DNA"/>
</dbReference>
<feature type="signal peptide" evidence="1">
    <location>
        <begin position="1"/>
        <end position="19"/>
    </location>
</feature>
<protein>
    <recommendedName>
        <fullName evidence="2">DUF2147 domain-containing protein</fullName>
    </recommendedName>
</protein>
<dbReference type="AlphaFoldDB" id="A0A238TDM6"/>
<organism evidence="4 5">
    <name type="scientific">Kingella negevensis</name>
    <dbReference type="NCBI Taxonomy" id="1522312"/>
    <lineage>
        <taxon>Bacteria</taxon>
        <taxon>Pseudomonadati</taxon>
        <taxon>Pseudomonadota</taxon>
        <taxon>Betaproteobacteria</taxon>
        <taxon>Neisseriales</taxon>
        <taxon>Neisseriaceae</taxon>
        <taxon>Kingella</taxon>
    </lineage>
</organism>
<gene>
    <name evidence="3" type="ORF">KEBURONENSIS_00395</name>
    <name evidence="4" type="ORF">KEBURONENSIS_01484</name>
</gene>
<keyword evidence="1" id="KW-0732">Signal</keyword>
<reference evidence="4 5" key="2">
    <citation type="submission" date="2017-06" db="EMBL/GenBank/DDBJ databases">
        <authorList>
            <person name="Kim H.J."/>
            <person name="Triplett B.A."/>
        </authorList>
    </citation>
    <scope>NUCLEOTIDE SEQUENCE [LARGE SCALE GENOMIC DNA]</scope>
    <source>
        <strain evidence="4">Kingella_eburonensis</strain>
    </source>
</reference>
<evidence type="ECO:0000313" key="5">
    <source>
        <dbReference type="Proteomes" id="UP000215450"/>
    </source>
</evidence>
<evidence type="ECO:0000313" key="4">
    <source>
        <dbReference type="EMBL" id="SNB72666.1"/>
    </source>
</evidence>
<feature type="chain" id="PRO_5015075298" description="DUF2147 domain-containing protein" evidence="1">
    <location>
        <begin position="20"/>
        <end position="138"/>
    </location>
</feature>
<dbReference type="Proteomes" id="UP000215450">
    <property type="component" value="Unassembled WGS sequence"/>
</dbReference>
<dbReference type="RefSeq" id="WP_032137366.1">
    <property type="nucleotide sequence ID" value="NZ_CCNJ01000050.1"/>
</dbReference>
<name>A0A238TDM6_9NEIS</name>
<proteinExistence type="predicted"/>
<dbReference type="InterPro" id="IPR019223">
    <property type="entry name" value="DUF2147"/>
</dbReference>
<dbReference type="Gene3D" id="2.40.128.520">
    <property type="match status" value="1"/>
</dbReference>
<evidence type="ECO:0000256" key="1">
    <source>
        <dbReference type="SAM" id="SignalP"/>
    </source>
</evidence>
<evidence type="ECO:0000259" key="2">
    <source>
        <dbReference type="Pfam" id="PF09917"/>
    </source>
</evidence>
<dbReference type="OrthoDB" id="9814399at2"/>